<sequence length="13" mass="1409">MSSRCLTSRALAL</sequence>
<proteinExistence type="predicted"/>
<accession>U4LDD9</accession>
<gene>
    <name evidence="1" type="ORF">PCON_05618</name>
</gene>
<evidence type="ECO:0000313" key="2">
    <source>
        <dbReference type="Proteomes" id="UP000018144"/>
    </source>
</evidence>
<reference evidence="1 2" key="1">
    <citation type="journal article" date="2013" name="PLoS Genet.">
        <title>The genome and development-dependent transcriptomes of Pyronema confluens: a window into fungal evolution.</title>
        <authorList>
            <person name="Traeger S."/>
            <person name="Altegoer F."/>
            <person name="Freitag M."/>
            <person name="Gabaldon T."/>
            <person name="Kempken F."/>
            <person name="Kumar A."/>
            <person name="Marcet-Houben M."/>
            <person name="Poggeler S."/>
            <person name="Stajich J.E."/>
            <person name="Nowrousian M."/>
        </authorList>
    </citation>
    <scope>NUCLEOTIDE SEQUENCE [LARGE SCALE GENOMIC DNA]</scope>
    <source>
        <strain evidence="2">CBS 100304</strain>
        <tissue evidence="1">Vegetative mycelium</tissue>
    </source>
</reference>
<dbReference type="Proteomes" id="UP000018144">
    <property type="component" value="Unassembled WGS sequence"/>
</dbReference>
<keyword evidence="2" id="KW-1185">Reference proteome</keyword>
<name>U4LDD9_PYROM</name>
<dbReference type="EMBL" id="HF935279">
    <property type="protein sequence ID" value="CCX29547.1"/>
    <property type="molecule type" value="Genomic_DNA"/>
</dbReference>
<organism evidence="1 2">
    <name type="scientific">Pyronema omphalodes (strain CBS 100304)</name>
    <name type="common">Pyronema confluens</name>
    <dbReference type="NCBI Taxonomy" id="1076935"/>
    <lineage>
        <taxon>Eukaryota</taxon>
        <taxon>Fungi</taxon>
        <taxon>Dikarya</taxon>
        <taxon>Ascomycota</taxon>
        <taxon>Pezizomycotina</taxon>
        <taxon>Pezizomycetes</taxon>
        <taxon>Pezizales</taxon>
        <taxon>Pyronemataceae</taxon>
        <taxon>Pyronema</taxon>
    </lineage>
</organism>
<protein>
    <submittedName>
        <fullName evidence="1">Uncharacterized protein</fullName>
    </submittedName>
</protein>
<evidence type="ECO:0000313" key="1">
    <source>
        <dbReference type="EMBL" id="CCX29547.1"/>
    </source>
</evidence>